<dbReference type="EMBL" id="HF935497">
    <property type="protein sequence ID" value="CCX30940.1"/>
    <property type="molecule type" value="Genomic_DNA"/>
</dbReference>
<dbReference type="Proteomes" id="UP000018144">
    <property type="component" value="Unassembled WGS sequence"/>
</dbReference>
<sequence>MSSIRLYELGLVRSEPGEGWNVNGQEDAVGKFGPAKLDGHGRLWRWLSEGGGSEGPNTK</sequence>
<evidence type="ECO:0000313" key="1">
    <source>
        <dbReference type="EMBL" id="CCX30940.1"/>
    </source>
</evidence>
<proteinExistence type="predicted"/>
<evidence type="ECO:0000313" key="2">
    <source>
        <dbReference type="Proteomes" id="UP000018144"/>
    </source>
</evidence>
<accession>U4LNN8</accession>
<dbReference type="AlphaFoldDB" id="U4LNN8"/>
<keyword evidence="2" id="KW-1185">Reference proteome</keyword>
<organism evidence="1 2">
    <name type="scientific">Pyronema omphalodes (strain CBS 100304)</name>
    <name type="common">Pyronema confluens</name>
    <dbReference type="NCBI Taxonomy" id="1076935"/>
    <lineage>
        <taxon>Eukaryota</taxon>
        <taxon>Fungi</taxon>
        <taxon>Dikarya</taxon>
        <taxon>Ascomycota</taxon>
        <taxon>Pezizomycotina</taxon>
        <taxon>Pezizomycetes</taxon>
        <taxon>Pezizales</taxon>
        <taxon>Pyronemataceae</taxon>
        <taxon>Pyronema</taxon>
    </lineage>
</organism>
<gene>
    <name evidence="1" type="ORF">PCON_09541</name>
</gene>
<protein>
    <submittedName>
        <fullName evidence="1">Uncharacterized protein</fullName>
    </submittedName>
</protein>
<name>U4LNN8_PYROM</name>
<reference evidence="1 2" key="1">
    <citation type="journal article" date="2013" name="PLoS Genet.">
        <title>The genome and development-dependent transcriptomes of Pyronema confluens: a window into fungal evolution.</title>
        <authorList>
            <person name="Traeger S."/>
            <person name="Altegoer F."/>
            <person name="Freitag M."/>
            <person name="Gabaldon T."/>
            <person name="Kempken F."/>
            <person name="Kumar A."/>
            <person name="Marcet-Houben M."/>
            <person name="Poggeler S."/>
            <person name="Stajich J.E."/>
            <person name="Nowrousian M."/>
        </authorList>
    </citation>
    <scope>NUCLEOTIDE SEQUENCE [LARGE SCALE GENOMIC DNA]</scope>
    <source>
        <strain evidence="2">CBS 100304</strain>
        <tissue evidence="1">Vegetative mycelium</tissue>
    </source>
</reference>